<dbReference type="GO" id="GO:0005509">
    <property type="term" value="F:calcium ion binding"/>
    <property type="evidence" value="ECO:0007669"/>
    <property type="project" value="InterPro"/>
</dbReference>
<dbReference type="GO" id="GO:0016020">
    <property type="term" value="C:membrane"/>
    <property type="evidence" value="ECO:0007669"/>
    <property type="project" value="InterPro"/>
</dbReference>
<gene>
    <name evidence="2" type="ORF">CAUJ_LOCUS10505</name>
</gene>
<name>A0A8S1HCY3_9PELO</name>
<evidence type="ECO:0000256" key="1">
    <source>
        <dbReference type="SAM" id="MobiDB-lite"/>
    </source>
</evidence>
<dbReference type="InterPro" id="IPR015919">
    <property type="entry name" value="Cadherin-like_sf"/>
</dbReference>
<comment type="caution">
    <text evidence="2">The sequence shown here is derived from an EMBL/GenBank/DDBJ whole genome shotgun (WGS) entry which is preliminary data.</text>
</comment>
<dbReference type="AlphaFoldDB" id="A0A8S1HCY3"/>
<sequence length="60" mass="6375">MKRGQLDVGAANLASPSESKPRPFSSTLQAEPHVNDNPPKFTSPHYAASISEDIPALTSL</sequence>
<protein>
    <submittedName>
        <fullName evidence="2">Uncharacterized protein</fullName>
    </submittedName>
</protein>
<keyword evidence="3" id="KW-1185">Reference proteome</keyword>
<evidence type="ECO:0000313" key="2">
    <source>
        <dbReference type="EMBL" id="CAD6194586.1"/>
    </source>
</evidence>
<feature type="region of interest" description="Disordered" evidence="1">
    <location>
        <begin position="1"/>
        <end position="60"/>
    </location>
</feature>
<dbReference type="SUPFAM" id="SSF49313">
    <property type="entry name" value="Cadherin-like"/>
    <property type="match status" value="1"/>
</dbReference>
<accession>A0A8S1HCY3</accession>
<dbReference type="Proteomes" id="UP000835052">
    <property type="component" value="Unassembled WGS sequence"/>
</dbReference>
<dbReference type="EMBL" id="CAJGYM010000046">
    <property type="protein sequence ID" value="CAD6194586.1"/>
    <property type="molecule type" value="Genomic_DNA"/>
</dbReference>
<feature type="compositionally biased region" description="Polar residues" evidence="1">
    <location>
        <begin position="14"/>
        <end position="29"/>
    </location>
</feature>
<organism evidence="2 3">
    <name type="scientific">Caenorhabditis auriculariae</name>
    <dbReference type="NCBI Taxonomy" id="2777116"/>
    <lineage>
        <taxon>Eukaryota</taxon>
        <taxon>Metazoa</taxon>
        <taxon>Ecdysozoa</taxon>
        <taxon>Nematoda</taxon>
        <taxon>Chromadorea</taxon>
        <taxon>Rhabditida</taxon>
        <taxon>Rhabditina</taxon>
        <taxon>Rhabditomorpha</taxon>
        <taxon>Rhabditoidea</taxon>
        <taxon>Rhabditidae</taxon>
        <taxon>Peloderinae</taxon>
        <taxon>Caenorhabditis</taxon>
    </lineage>
</organism>
<proteinExistence type="predicted"/>
<reference evidence="2" key="1">
    <citation type="submission" date="2020-10" db="EMBL/GenBank/DDBJ databases">
        <authorList>
            <person name="Kikuchi T."/>
        </authorList>
    </citation>
    <scope>NUCLEOTIDE SEQUENCE</scope>
    <source>
        <strain evidence="2">NKZ352</strain>
    </source>
</reference>
<evidence type="ECO:0000313" key="3">
    <source>
        <dbReference type="Proteomes" id="UP000835052"/>
    </source>
</evidence>